<dbReference type="RefSeq" id="WP_195129533.1">
    <property type="nucleotide sequence ID" value="NZ_JADLQX010000007.1"/>
</dbReference>
<dbReference type="Proteomes" id="UP000702209">
    <property type="component" value="Unassembled WGS sequence"/>
</dbReference>
<evidence type="ECO:0000256" key="1">
    <source>
        <dbReference type="SAM" id="MobiDB-lite"/>
    </source>
</evidence>
<evidence type="ECO:0008006" key="4">
    <source>
        <dbReference type="Google" id="ProtNLM"/>
    </source>
</evidence>
<accession>A0ABS0CNP3</accession>
<proteinExistence type="predicted"/>
<protein>
    <recommendedName>
        <fullName evidence="4">RNA ligase</fullName>
    </recommendedName>
</protein>
<keyword evidence="3" id="KW-1185">Reference proteome</keyword>
<evidence type="ECO:0000313" key="3">
    <source>
        <dbReference type="Proteomes" id="UP000702209"/>
    </source>
</evidence>
<dbReference type="InterPro" id="IPR009097">
    <property type="entry name" value="Cyclic_Pdiesterase"/>
</dbReference>
<dbReference type="Gene3D" id="3.90.1140.10">
    <property type="entry name" value="Cyclic phosphodiesterase"/>
    <property type="match status" value="1"/>
</dbReference>
<evidence type="ECO:0000313" key="2">
    <source>
        <dbReference type="EMBL" id="MBF6298224.1"/>
    </source>
</evidence>
<feature type="region of interest" description="Disordered" evidence="1">
    <location>
        <begin position="1"/>
        <end position="24"/>
    </location>
</feature>
<dbReference type="SUPFAM" id="SSF55144">
    <property type="entry name" value="LigT-like"/>
    <property type="match status" value="1"/>
</dbReference>
<organism evidence="2 3">
    <name type="scientific">Nocardia amamiensis</name>
    <dbReference type="NCBI Taxonomy" id="404578"/>
    <lineage>
        <taxon>Bacteria</taxon>
        <taxon>Bacillati</taxon>
        <taxon>Actinomycetota</taxon>
        <taxon>Actinomycetes</taxon>
        <taxon>Mycobacteriales</taxon>
        <taxon>Nocardiaceae</taxon>
        <taxon>Nocardia</taxon>
    </lineage>
</organism>
<dbReference type="EMBL" id="JADLQX010000007">
    <property type="protein sequence ID" value="MBF6298224.1"/>
    <property type="molecule type" value="Genomic_DNA"/>
</dbReference>
<sequence length="619" mass="65854">MTFPLLADPEAAAQDGPPPGWRGPILPVNTRSGDAQNYVREYVLVGDEVPARPLPQPLSAQEKLADGHAGSVVVGLCTRVWVQDGMVWGEGPFDLADPVAADWAAKVGRGAAGWVSVDFSDIAVTQVPVDADGNEVPAERIAAWQQSASDAGYPPPPDPVAEWVWRIDRWKFAGVTLLSSPAYEQARIGPAYDIQALTAAAETKSDDAVTEHTGAMIALVPAAEDATRLTVEGGEAVDELHLTLAYLGEAAEWTPEQVDAVHTAVAELAPSGPVLGEVWAHAAFNPNSADKDPCAVYLVGADGLSDLRQAVVGSMLDTGGPMPAQHDPFIPHVTAGYGLPVADLSETGPIRFDRIRVAFAGKYEDIPLEPVTTALTAAAVVYDHRDFELPEPDEPTRLTITDDGRVFGHLAEWGSCHVGFADICVTPPASAFDYAFFHQGTIRTDDGPMAVGKITISRDRDRGGHAGLHLGLRAAAEHYDNTCTAVAVVRCRDGAVGPWLSGRILPGVDEDRIEELRRSGISGDWRGVRRHSDALELIAVLAVNSPGFPIVARTRALAAAGVRSLVAAGMLRRGSHGPRLLDLDDVMRTRRIANAAGRIRATRVRTVAARMAALTRGVR</sequence>
<gene>
    <name evidence="2" type="ORF">IU459_11800</name>
</gene>
<comment type="caution">
    <text evidence="2">The sequence shown here is derived from an EMBL/GenBank/DDBJ whole genome shotgun (WGS) entry which is preliminary data.</text>
</comment>
<name>A0ABS0CNP3_9NOCA</name>
<reference evidence="2 3" key="1">
    <citation type="submission" date="2020-10" db="EMBL/GenBank/DDBJ databases">
        <title>Identification of Nocardia species via Next-generation sequencing and recognition of intraspecies genetic diversity.</title>
        <authorList>
            <person name="Li P."/>
            <person name="Li P."/>
            <person name="Lu B."/>
        </authorList>
    </citation>
    <scope>NUCLEOTIDE SEQUENCE [LARGE SCALE GENOMIC DNA]</scope>
    <source>
        <strain evidence="2 3">BJ06-0157</strain>
    </source>
</reference>